<dbReference type="PROSITE" id="PS00678">
    <property type="entry name" value="WD_REPEATS_1"/>
    <property type="match status" value="2"/>
</dbReference>
<dbReference type="SUPFAM" id="SSF50978">
    <property type="entry name" value="WD40 repeat-like"/>
    <property type="match status" value="2"/>
</dbReference>
<dbReference type="CDD" id="cd00200">
    <property type="entry name" value="WD40"/>
    <property type="match status" value="1"/>
</dbReference>
<reference evidence="4" key="1">
    <citation type="submission" date="2025-08" db="UniProtKB">
        <authorList>
            <consortium name="Ensembl"/>
        </authorList>
    </citation>
    <scope>IDENTIFICATION</scope>
</reference>
<feature type="repeat" description="WD" evidence="3">
    <location>
        <begin position="124"/>
        <end position="166"/>
    </location>
</feature>
<dbReference type="InterPro" id="IPR001680">
    <property type="entry name" value="WD40_rpt"/>
</dbReference>
<dbReference type="PANTHER" id="PTHR22847">
    <property type="entry name" value="WD40 REPEAT PROTEIN"/>
    <property type="match status" value="1"/>
</dbReference>
<dbReference type="AlphaFoldDB" id="A0A8D1K9R8"/>
<dbReference type="InterPro" id="IPR019775">
    <property type="entry name" value="WD40_repeat_CS"/>
</dbReference>
<accession>A0A8D1K9R8</accession>
<evidence type="ECO:0000256" key="2">
    <source>
        <dbReference type="ARBA" id="ARBA00022737"/>
    </source>
</evidence>
<evidence type="ECO:0000313" key="5">
    <source>
        <dbReference type="Proteomes" id="UP000694722"/>
    </source>
</evidence>
<dbReference type="PROSITE" id="PS50294">
    <property type="entry name" value="WD_REPEATS_REGION"/>
    <property type="match status" value="5"/>
</dbReference>
<organism evidence="4 5">
    <name type="scientific">Sus scrofa</name>
    <name type="common">Pig</name>
    <dbReference type="NCBI Taxonomy" id="9823"/>
    <lineage>
        <taxon>Eukaryota</taxon>
        <taxon>Metazoa</taxon>
        <taxon>Chordata</taxon>
        <taxon>Craniata</taxon>
        <taxon>Vertebrata</taxon>
        <taxon>Euteleostomi</taxon>
        <taxon>Mammalia</taxon>
        <taxon>Eutheria</taxon>
        <taxon>Laurasiatheria</taxon>
        <taxon>Artiodactyla</taxon>
        <taxon>Suina</taxon>
        <taxon>Suidae</taxon>
        <taxon>Sus</taxon>
    </lineage>
</organism>
<feature type="repeat" description="WD" evidence="3">
    <location>
        <begin position="251"/>
        <end position="292"/>
    </location>
</feature>
<name>A0A8D1K9R8_PIG</name>
<dbReference type="InterPro" id="IPR036322">
    <property type="entry name" value="WD40_repeat_dom_sf"/>
</dbReference>
<feature type="repeat" description="WD" evidence="3">
    <location>
        <begin position="349"/>
        <end position="380"/>
    </location>
</feature>
<feature type="repeat" description="WD" evidence="3">
    <location>
        <begin position="167"/>
        <end position="208"/>
    </location>
</feature>
<proteinExistence type="predicted"/>
<dbReference type="Ensembl" id="ENSSSCT00040048420.1">
    <property type="protein sequence ID" value="ENSSSCP00040020206.1"/>
    <property type="gene ID" value="ENSSSCG00040035865.1"/>
</dbReference>
<evidence type="ECO:0000313" key="4">
    <source>
        <dbReference type="Ensembl" id="ENSSSCP00040020206.1"/>
    </source>
</evidence>
<feature type="repeat" description="WD" evidence="3">
    <location>
        <begin position="209"/>
        <end position="250"/>
    </location>
</feature>
<keyword evidence="2" id="KW-0677">Repeat</keyword>
<protein>
    <recommendedName>
        <fullName evidence="6">Dynein assembly factor with WD repeats 1</fullName>
    </recommendedName>
</protein>
<evidence type="ECO:0000256" key="1">
    <source>
        <dbReference type="ARBA" id="ARBA00022574"/>
    </source>
</evidence>
<dbReference type="InterPro" id="IPR020472">
    <property type="entry name" value="WD40_PAC1"/>
</dbReference>
<dbReference type="InterPro" id="IPR015943">
    <property type="entry name" value="WD40/YVTN_repeat-like_dom_sf"/>
</dbReference>
<dbReference type="SMART" id="SM00320">
    <property type="entry name" value="WD40"/>
    <property type="match status" value="8"/>
</dbReference>
<evidence type="ECO:0008006" key="6">
    <source>
        <dbReference type="Google" id="ProtNLM"/>
    </source>
</evidence>
<keyword evidence="1 3" id="KW-0853">WD repeat</keyword>
<evidence type="ECO:0000256" key="3">
    <source>
        <dbReference type="PROSITE-ProRule" id="PRU00221"/>
    </source>
</evidence>
<dbReference type="PROSITE" id="PS50082">
    <property type="entry name" value="WD_REPEATS_2"/>
    <property type="match status" value="6"/>
</dbReference>
<feature type="repeat" description="WD" evidence="3">
    <location>
        <begin position="101"/>
        <end position="123"/>
    </location>
</feature>
<dbReference type="Pfam" id="PF00400">
    <property type="entry name" value="WD40"/>
    <property type="match status" value="8"/>
</dbReference>
<dbReference type="PANTHER" id="PTHR22847:SF744">
    <property type="entry name" value="DYNEIN ASSEMBLY FACTOR WITH WD REPEATS 1"/>
    <property type="match status" value="1"/>
</dbReference>
<dbReference type="Proteomes" id="UP000694722">
    <property type="component" value="Unplaced"/>
</dbReference>
<dbReference type="PRINTS" id="PR00320">
    <property type="entry name" value="GPROTEINBRPT"/>
</dbReference>
<sequence length="434" mass="48303">ADLRTLLLVLGIMLEYEKSGELRTKSIDLLDLDPSTDVNALVEEIQKAEPLITASRSDQVKLLIQRLQTKLGQHSNHNFYLFKVRHVLKIRRNAFMNSLIFITGSYDRTCKLWDTASGEELHTLEGHRNVVYAIAFNNPYGDKIATGSFDKTCKLWSVETGKCYHTFRGHAAEIVCLSFNPQSTLVATGSMDTTAKLWDIQNGEQVCTLMGHSAEIISLSFNTSGDRIITGSFDHTVIVWDAGTGRKLYTLIGHCAEISSALFNWDCSLILTGSMDKTCMLWDATNEKCVATLTCHDDEILDSCFDYTGKLIATASADGRKCIYYFIHLSIHPPIIHPSLHLSIHLSIISFNPQGNRLLTGSADKTARIWDAQTGQCLQVLEGHTDEIFSCAFNYKGDIIITGRGAVNAIDSVSLLRLETIREFPSWHSGNESD</sequence>
<dbReference type="Gene3D" id="2.130.10.10">
    <property type="entry name" value="YVTN repeat-like/Quinoprotein amine dehydrogenase"/>
    <property type="match status" value="4"/>
</dbReference>